<gene>
    <name evidence="2" type="ORF">DL546_009915</name>
</gene>
<name>A0A420Y9E1_9PEZI</name>
<dbReference type="EMBL" id="QVQW01000030">
    <property type="protein sequence ID" value="RKU44485.1"/>
    <property type="molecule type" value="Genomic_DNA"/>
</dbReference>
<dbReference type="AlphaFoldDB" id="A0A420Y9E1"/>
<comment type="caution">
    <text evidence="2">The sequence shown here is derived from an EMBL/GenBank/DDBJ whole genome shotgun (WGS) entry which is preliminary data.</text>
</comment>
<evidence type="ECO:0000313" key="2">
    <source>
        <dbReference type="EMBL" id="RKU44485.1"/>
    </source>
</evidence>
<organism evidence="2 3">
    <name type="scientific">Coniochaeta pulveracea</name>
    <dbReference type="NCBI Taxonomy" id="177199"/>
    <lineage>
        <taxon>Eukaryota</taxon>
        <taxon>Fungi</taxon>
        <taxon>Dikarya</taxon>
        <taxon>Ascomycota</taxon>
        <taxon>Pezizomycotina</taxon>
        <taxon>Sordariomycetes</taxon>
        <taxon>Sordariomycetidae</taxon>
        <taxon>Coniochaetales</taxon>
        <taxon>Coniochaetaceae</taxon>
        <taxon>Coniochaeta</taxon>
    </lineage>
</organism>
<sequence length="155" mass="17219">MFGDPGSMLSSRGAASERVGLTPPQRLYKGCTAHNSWMPLTSILLLIQPPCSKVGPHSEGIPSKQASHFKPSRQSRHSNAKFSYAPSLCAASLTRVVVQHQEKVRCPMPSSMARLPTKRRKSNAIRMQQSSQAALHSFLFFFHCRNKRVTLKKST</sequence>
<accession>A0A420Y9E1</accession>
<proteinExistence type="predicted"/>
<feature type="region of interest" description="Disordered" evidence="1">
    <location>
        <begin position="1"/>
        <end position="21"/>
    </location>
</feature>
<evidence type="ECO:0000256" key="1">
    <source>
        <dbReference type="SAM" id="MobiDB-lite"/>
    </source>
</evidence>
<feature type="region of interest" description="Disordered" evidence="1">
    <location>
        <begin position="56"/>
        <end position="76"/>
    </location>
</feature>
<protein>
    <submittedName>
        <fullName evidence="2">Uncharacterized protein</fullName>
    </submittedName>
</protein>
<evidence type="ECO:0000313" key="3">
    <source>
        <dbReference type="Proteomes" id="UP000275385"/>
    </source>
</evidence>
<reference evidence="2 3" key="1">
    <citation type="submission" date="2018-08" db="EMBL/GenBank/DDBJ databases">
        <title>Draft genome of the lignicolous fungus Coniochaeta pulveracea.</title>
        <authorList>
            <person name="Borstlap C.J."/>
            <person name="De Witt R.N."/>
            <person name="Botha A."/>
            <person name="Volschenk H."/>
        </authorList>
    </citation>
    <scope>NUCLEOTIDE SEQUENCE [LARGE SCALE GENOMIC DNA]</scope>
    <source>
        <strain evidence="2 3">CAB683</strain>
    </source>
</reference>
<dbReference type="Proteomes" id="UP000275385">
    <property type="component" value="Unassembled WGS sequence"/>
</dbReference>
<keyword evidence="3" id="KW-1185">Reference proteome</keyword>